<evidence type="ECO:0000259" key="8">
    <source>
        <dbReference type="PROSITE" id="PS50893"/>
    </source>
</evidence>
<dbReference type="EC" id="7.4.2.9" evidence="4"/>
<dbReference type="OrthoDB" id="9784450at2"/>
<comment type="catalytic activity">
    <reaction evidence="5">
        <text>a dipeptide(out) + ATP + H2O = a dipeptide(in) + ADP + phosphate + H(+)</text>
        <dbReference type="Rhea" id="RHEA:23120"/>
        <dbReference type="ChEBI" id="CHEBI:15377"/>
        <dbReference type="ChEBI" id="CHEBI:15378"/>
        <dbReference type="ChEBI" id="CHEBI:30616"/>
        <dbReference type="ChEBI" id="CHEBI:43474"/>
        <dbReference type="ChEBI" id="CHEBI:90799"/>
        <dbReference type="ChEBI" id="CHEBI:456216"/>
        <dbReference type="EC" id="7.4.2.9"/>
    </reaction>
</comment>
<dbReference type="RefSeq" id="WP_011912863.1">
    <property type="nucleotide sequence ID" value="NZ_BSTP01000001.1"/>
</dbReference>
<dbReference type="GO" id="GO:0055085">
    <property type="term" value="P:transmembrane transport"/>
    <property type="evidence" value="ECO:0007669"/>
    <property type="project" value="UniProtKB-ARBA"/>
</dbReference>
<dbReference type="InterPro" id="IPR017871">
    <property type="entry name" value="ABC_transporter-like_CS"/>
</dbReference>
<dbReference type="SMART" id="SM00382">
    <property type="entry name" value="AAA"/>
    <property type="match status" value="2"/>
</dbReference>
<dbReference type="PANTHER" id="PTHR43776">
    <property type="entry name" value="TRANSPORT ATP-BINDING PROTEIN"/>
    <property type="match status" value="1"/>
</dbReference>
<dbReference type="PROSITE" id="PS50893">
    <property type="entry name" value="ABC_TRANSPORTER_2"/>
    <property type="match status" value="2"/>
</dbReference>
<accession>A0A2S4ASH0</accession>
<organism evidence="9 10">
    <name type="scientific">Stutzerimonas stutzeri</name>
    <name type="common">Pseudomonas stutzeri</name>
    <dbReference type="NCBI Taxonomy" id="316"/>
    <lineage>
        <taxon>Bacteria</taxon>
        <taxon>Pseudomonadati</taxon>
        <taxon>Pseudomonadota</taxon>
        <taxon>Gammaproteobacteria</taxon>
        <taxon>Pseudomonadales</taxon>
        <taxon>Pseudomonadaceae</taxon>
        <taxon>Stutzerimonas</taxon>
    </lineage>
</organism>
<dbReference type="InterPro" id="IPR027417">
    <property type="entry name" value="P-loop_NTPase"/>
</dbReference>
<comment type="caution">
    <text evidence="9">The sequence shown here is derived from an EMBL/GenBank/DDBJ whole genome shotgun (WGS) entry which is preliminary data.</text>
</comment>
<dbReference type="GO" id="GO:0016887">
    <property type="term" value="F:ATP hydrolysis activity"/>
    <property type="evidence" value="ECO:0007669"/>
    <property type="project" value="InterPro"/>
</dbReference>
<sequence>MNQDNLIEIRDLRVAFAGQEVVHGIDLDIRRGECLALVGESGSGKSVLAHSLLRLLPASTRTSGAIRYAGEDLLGASEKRLRELRGNRIAMIFQEPMTSLNPLHTVERQIGEILSLHKGLTGKAARARSVELLELVGIREPTARLNAYPHQLSGGQRQRVMIAMALANEPELLIADEPTTALDVTVQETILLLLKDLQARLGMSLLLISHDLNLVSKIAQRVCVMRQGSLVEQNECRSLFSAPHHPYTRLLLDAEPSGDPLPSRSDDTLIRACGLRVWFPLPKPLFSRQQRYVKAVDGISFELTRGRTLGIVGESGSGKSTLGQALLRLVGSQGEIHFGTQRLDALSAKAMRPHRRHLQAVFQDPFGSLSPRMSVEQIIREGLDIHRIGTVAERELAVIRVLQEVGLDPQTRHRYPHEFSGGQRQRISIARALVLEPEVILLDEPTSALDRTVQKQIVDLLRNLQAVHGLTYLFISHDLAVVRALAHDLMVIKDGIVVEQGDARQIFQAPSHPYTQELLRASGLAEQQSAAGWARTAI</sequence>
<keyword evidence="3 9" id="KW-0067">ATP-binding</keyword>
<dbReference type="CDD" id="cd03257">
    <property type="entry name" value="ABC_NikE_OppD_transporters"/>
    <property type="match status" value="2"/>
</dbReference>
<dbReference type="GO" id="GO:0015833">
    <property type="term" value="P:peptide transport"/>
    <property type="evidence" value="ECO:0007669"/>
    <property type="project" value="InterPro"/>
</dbReference>
<dbReference type="GO" id="GO:0005524">
    <property type="term" value="F:ATP binding"/>
    <property type="evidence" value="ECO:0007669"/>
    <property type="project" value="UniProtKB-KW"/>
</dbReference>
<evidence type="ECO:0000256" key="2">
    <source>
        <dbReference type="ARBA" id="ARBA00022741"/>
    </source>
</evidence>
<dbReference type="AlphaFoldDB" id="A0A2S4ASH0"/>
<evidence type="ECO:0000256" key="7">
    <source>
        <dbReference type="ARBA" id="ARBA00065473"/>
    </source>
</evidence>
<evidence type="ECO:0000313" key="10">
    <source>
        <dbReference type="Proteomes" id="UP000237068"/>
    </source>
</evidence>
<evidence type="ECO:0000256" key="5">
    <source>
        <dbReference type="ARBA" id="ARBA00047356"/>
    </source>
</evidence>
<evidence type="ECO:0000256" key="6">
    <source>
        <dbReference type="ARBA" id="ARBA00058018"/>
    </source>
</evidence>
<keyword evidence="2" id="KW-0547">Nucleotide-binding</keyword>
<feature type="domain" description="ABC transporter" evidence="8">
    <location>
        <begin position="7"/>
        <end position="252"/>
    </location>
</feature>
<dbReference type="FunFam" id="3.40.50.300:FF:000016">
    <property type="entry name" value="Oligopeptide ABC transporter ATP-binding component"/>
    <property type="match status" value="2"/>
</dbReference>
<dbReference type="InterPro" id="IPR013563">
    <property type="entry name" value="Oligopep_ABC_C"/>
</dbReference>
<proteinExistence type="predicted"/>
<dbReference type="Pfam" id="PF08352">
    <property type="entry name" value="oligo_HPY"/>
    <property type="match status" value="2"/>
</dbReference>
<dbReference type="NCBIfam" id="NF007739">
    <property type="entry name" value="PRK10419.1"/>
    <property type="match status" value="2"/>
</dbReference>
<dbReference type="InterPro" id="IPR050319">
    <property type="entry name" value="ABC_transp_ATP-bind"/>
</dbReference>
<keyword evidence="1" id="KW-0813">Transport</keyword>
<protein>
    <recommendedName>
        <fullName evidence="4">ABC-type dipeptide transporter</fullName>
        <ecNumber evidence="4">7.4.2.9</ecNumber>
    </recommendedName>
</protein>
<evidence type="ECO:0000256" key="1">
    <source>
        <dbReference type="ARBA" id="ARBA00022448"/>
    </source>
</evidence>
<dbReference type="Proteomes" id="UP000237068">
    <property type="component" value="Unassembled WGS sequence"/>
</dbReference>
<evidence type="ECO:0000256" key="3">
    <source>
        <dbReference type="ARBA" id="ARBA00022840"/>
    </source>
</evidence>
<gene>
    <name evidence="9" type="ORF">CXK91_00130</name>
</gene>
<feature type="domain" description="ABC transporter" evidence="8">
    <location>
        <begin position="281"/>
        <end position="519"/>
    </location>
</feature>
<reference evidence="9 10" key="1">
    <citation type="submission" date="2018-01" db="EMBL/GenBank/DDBJ databases">
        <title>Denitrification phenotypes of diverse strains of Pseudomonas stutzeri.</title>
        <authorList>
            <person name="Milligan D.A."/>
            <person name="Bergaust L."/>
            <person name="Bakken L.R."/>
            <person name="Frostegard A."/>
        </authorList>
    </citation>
    <scope>NUCLEOTIDE SEQUENCE [LARGE SCALE GENOMIC DNA]</scope>
    <source>
        <strain evidence="9 10">24a13</strain>
    </source>
</reference>
<dbReference type="EMBL" id="PPXG01000001">
    <property type="protein sequence ID" value="POH84421.1"/>
    <property type="molecule type" value="Genomic_DNA"/>
</dbReference>
<dbReference type="Pfam" id="PF00005">
    <property type="entry name" value="ABC_tran"/>
    <property type="match status" value="2"/>
</dbReference>
<evidence type="ECO:0000313" key="9">
    <source>
        <dbReference type="EMBL" id="POH84421.1"/>
    </source>
</evidence>
<comment type="subunit">
    <text evidence="7">The complex is composed of two ATP-binding proteins (DppD and DppF), two transmembrane proteins (DppB and DppC) and a solute-binding protein (DppA1-A5). Five orthologous SBPs (DppA1-A5) are present in P.aeruginosa, which increases the substrate specificity of the DppBCDF transporter.</text>
</comment>
<dbReference type="InterPro" id="IPR003439">
    <property type="entry name" value="ABC_transporter-like_ATP-bd"/>
</dbReference>
<dbReference type="PROSITE" id="PS00211">
    <property type="entry name" value="ABC_TRANSPORTER_1"/>
    <property type="match status" value="2"/>
</dbReference>
<dbReference type="NCBIfam" id="NF008453">
    <property type="entry name" value="PRK11308.1"/>
    <property type="match status" value="2"/>
</dbReference>
<name>A0A2S4ASH0_STUST</name>
<comment type="function">
    <text evidence="6">Part of the ABC transporter DppABCDF involved in the uptake of various di/tripeptides. Is also involved in the uptake of phaseolotoxin, a toxic tripeptide inhibiting the enzyme ornithine carbamoyltransferase. Responsible for energy coupling to the transport system.</text>
</comment>
<dbReference type="SUPFAM" id="SSF52540">
    <property type="entry name" value="P-loop containing nucleoside triphosphate hydrolases"/>
    <property type="match status" value="2"/>
</dbReference>
<dbReference type="Gene3D" id="3.40.50.300">
    <property type="entry name" value="P-loop containing nucleotide triphosphate hydrolases"/>
    <property type="match status" value="2"/>
</dbReference>
<dbReference type="InterPro" id="IPR003593">
    <property type="entry name" value="AAA+_ATPase"/>
</dbReference>
<evidence type="ECO:0000256" key="4">
    <source>
        <dbReference type="ARBA" id="ARBA00038852"/>
    </source>
</evidence>